<protein>
    <recommendedName>
        <fullName evidence="5">GGDEF domain-containing protein</fullName>
    </recommendedName>
</protein>
<sequence>MNFIELASSAIIDKLKSVLDQDVAITDLTGTVVADSEIKNFGKHLPTTALVLKNNKTMPLPKGELEAEVTAWATPLIYDNQVVGSLILKDNGRVTEEQINLAKSLAELLIHQVMVLRMLPTTSQVLDKFFYDLFEGQENDKTKPLEQSRFLDIHYYKVGLDRDRIVVLINIPGFWQKLLGQNIVPQETEQAKVEHYKQTIQQIFKPYGASLEDILVTYFSGDNFIVLIAAPPESGQKTHEQVLNNADTIPGLIKNSLGETALLAVPNFHAGLDGLLKAYNQAKITLSLGKKLYPVNHVFFYREVILAKMINQIPAAEQQYFINYYLKSLLKKPPLLKTLSAYFSADLDLKATAQKLNIHKNTLYYRFDKIEKLIGLDPRSFHNAIKIVLALLMYQISADVESKNTNSQVPVNQLFG</sequence>
<dbReference type="InterPro" id="IPR051448">
    <property type="entry name" value="CdaR-like_regulators"/>
</dbReference>
<dbReference type="AlphaFoldDB" id="A0A1F5Q9G1"/>
<evidence type="ECO:0008006" key="5">
    <source>
        <dbReference type="Google" id="ProtNLM"/>
    </source>
</evidence>
<name>A0A1F5Q9G1_9BACT</name>
<evidence type="ECO:0000313" key="3">
    <source>
        <dbReference type="EMBL" id="OGE98849.1"/>
    </source>
</evidence>
<dbReference type="Pfam" id="PF05651">
    <property type="entry name" value="Diacid_rec"/>
    <property type="match status" value="1"/>
</dbReference>
<dbReference type="Proteomes" id="UP000177235">
    <property type="component" value="Unassembled WGS sequence"/>
</dbReference>
<feature type="domain" description="Putative sugar diacid recognition" evidence="1">
    <location>
        <begin position="9"/>
        <end position="133"/>
    </location>
</feature>
<dbReference type="InterPro" id="IPR042070">
    <property type="entry name" value="PucR_C-HTH_sf"/>
</dbReference>
<feature type="domain" description="PucR C-terminal helix-turn-helix" evidence="2">
    <location>
        <begin position="335"/>
        <end position="392"/>
    </location>
</feature>
<gene>
    <name evidence="3" type="ORF">A3J05_03080</name>
</gene>
<dbReference type="InterPro" id="IPR025736">
    <property type="entry name" value="PucR_C-HTH_dom"/>
</dbReference>
<comment type="caution">
    <text evidence="3">The sequence shown here is derived from an EMBL/GenBank/DDBJ whole genome shotgun (WGS) entry which is preliminary data.</text>
</comment>
<evidence type="ECO:0000259" key="2">
    <source>
        <dbReference type="Pfam" id="PF13556"/>
    </source>
</evidence>
<dbReference type="PANTHER" id="PTHR33744">
    <property type="entry name" value="CARBOHYDRATE DIACID REGULATOR"/>
    <property type="match status" value="1"/>
</dbReference>
<dbReference type="InterPro" id="IPR008599">
    <property type="entry name" value="Diacid_rec"/>
</dbReference>
<dbReference type="Gene3D" id="1.10.10.2840">
    <property type="entry name" value="PucR C-terminal helix-turn-helix domain"/>
    <property type="match status" value="1"/>
</dbReference>
<reference evidence="3 4" key="1">
    <citation type="journal article" date="2016" name="Nat. Commun.">
        <title>Thousands of microbial genomes shed light on interconnected biogeochemical processes in an aquifer system.</title>
        <authorList>
            <person name="Anantharaman K."/>
            <person name="Brown C.T."/>
            <person name="Hug L.A."/>
            <person name="Sharon I."/>
            <person name="Castelle C.J."/>
            <person name="Probst A.J."/>
            <person name="Thomas B.C."/>
            <person name="Singh A."/>
            <person name="Wilkins M.J."/>
            <person name="Karaoz U."/>
            <person name="Brodie E.L."/>
            <person name="Williams K.H."/>
            <person name="Hubbard S.S."/>
            <person name="Banfield J.F."/>
        </authorList>
    </citation>
    <scope>NUCLEOTIDE SEQUENCE [LARGE SCALE GENOMIC DNA]</scope>
</reference>
<evidence type="ECO:0000313" key="4">
    <source>
        <dbReference type="Proteomes" id="UP000177235"/>
    </source>
</evidence>
<evidence type="ECO:0000259" key="1">
    <source>
        <dbReference type="Pfam" id="PF05651"/>
    </source>
</evidence>
<organism evidence="3 4">
    <name type="scientific">Candidatus Doudnabacteria bacterium RIFCSPLOWO2_02_FULL_48_13</name>
    <dbReference type="NCBI Taxonomy" id="1817845"/>
    <lineage>
        <taxon>Bacteria</taxon>
        <taxon>Candidatus Doudnaibacteriota</taxon>
    </lineage>
</organism>
<dbReference type="Pfam" id="PF13556">
    <property type="entry name" value="HTH_30"/>
    <property type="match status" value="1"/>
</dbReference>
<proteinExistence type="predicted"/>
<dbReference type="EMBL" id="MFFF01000025">
    <property type="protein sequence ID" value="OGE98849.1"/>
    <property type="molecule type" value="Genomic_DNA"/>
</dbReference>
<dbReference type="PANTHER" id="PTHR33744:SF16">
    <property type="entry name" value="CARBOHYDRATE DIACID REGULATOR"/>
    <property type="match status" value="1"/>
</dbReference>
<accession>A0A1F5Q9G1</accession>